<organism evidence="8 9">
    <name type="scientific">Penicillium solitum</name>
    <dbReference type="NCBI Taxonomy" id="60172"/>
    <lineage>
        <taxon>Eukaryota</taxon>
        <taxon>Fungi</taxon>
        <taxon>Dikarya</taxon>
        <taxon>Ascomycota</taxon>
        <taxon>Pezizomycotina</taxon>
        <taxon>Eurotiomycetes</taxon>
        <taxon>Eurotiomycetidae</taxon>
        <taxon>Eurotiales</taxon>
        <taxon>Aspergillaceae</taxon>
        <taxon>Penicillium</taxon>
    </lineage>
</organism>
<dbReference type="InterPro" id="IPR005828">
    <property type="entry name" value="MFS_sugar_transport-like"/>
</dbReference>
<keyword evidence="2" id="KW-0813">Transport</keyword>
<dbReference type="Pfam" id="PF00083">
    <property type="entry name" value="Sugar_tr"/>
    <property type="match status" value="1"/>
</dbReference>
<comment type="subcellular location">
    <subcellularLocation>
        <location evidence="1">Membrane</location>
    </subcellularLocation>
</comment>
<feature type="region of interest" description="Disordered" evidence="6">
    <location>
        <begin position="1"/>
        <end position="25"/>
    </location>
</feature>
<accession>A0A1V6RP72</accession>
<feature type="transmembrane region" description="Helical" evidence="7">
    <location>
        <begin position="256"/>
        <end position="276"/>
    </location>
</feature>
<sequence length="483" mass="53914">MLPSSASQRVNLDGGTNNVHPGSFSLVGPRTRPQFNGIDIIREADEFAMIHGLNKDQILIKKGALVYHDPDNGAGVEGLTPDELAALSDKSREKVNTFKLKGWTSYTCYMAIILYASLQYSSWQLLGQHYRSTFSLWLSCAPWLGSALFGCIISVPLNGRFGRRGSIFTATSLALFSALVRVVLPSWRLSYTIFAAHLTAGTAMGILRCTCPLYLAETSFTSTRGSRIAIWQVHITTMAISLLTEKEVILNMISPGVRDVGLLFTFVSGVTLLCLITANKLPESPYWCILNGKMQDALDSLCHFRKAEIVAARDLHQIHSTLGELSNTQDFQKDFSFLRALKHSQFKRAALASIPMILTLNMSAVQVAHADFWYKTLPMLNRINFEPTIAIFPMIFVWLLAGRLDEIGRRRSAMALILLMLLSMQIPVVEFTGDPASMVSSVSQILLITLYQTVELVFSVYTAEVFPWQYNAAQIWAWRSQRH</sequence>
<keyword evidence="9" id="KW-1185">Reference proteome</keyword>
<evidence type="ECO:0000256" key="6">
    <source>
        <dbReference type="SAM" id="MobiDB-lite"/>
    </source>
</evidence>
<name>A0A1V6RP72_9EURO</name>
<dbReference type="STRING" id="60172.A0A1V6RP72"/>
<feature type="transmembrane region" description="Helical" evidence="7">
    <location>
        <begin position="193"/>
        <end position="216"/>
    </location>
</feature>
<feature type="compositionally biased region" description="Polar residues" evidence="6">
    <location>
        <begin position="1"/>
        <end position="20"/>
    </location>
</feature>
<dbReference type="AlphaFoldDB" id="A0A1V6RP72"/>
<protein>
    <recommendedName>
        <fullName evidence="10">Major facilitator superfamily (MFS) profile domain-containing protein</fullName>
    </recommendedName>
</protein>
<evidence type="ECO:0000256" key="2">
    <source>
        <dbReference type="ARBA" id="ARBA00022448"/>
    </source>
</evidence>
<dbReference type="SUPFAM" id="SSF103473">
    <property type="entry name" value="MFS general substrate transporter"/>
    <property type="match status" value="1"/>
</dbReference>
<dbReference type="PANTHER" id="PTHR48020">
    <property type="entry name" value="PROTON MYO-INOSITOL COTRANSPORTER"/>
    <property type="match status" value="1"/>
</dbReference>
<comment type="caution">
    <text evidence="8">The sequence shown here is derived from an EMBL/GenBank/DDBJ whole genome shotgun (WGS) entry which is preliminary data.</text>
</comment>
<feature type="transmembrane region" description="Helical" evidence="7">
    <location>
        <begin position="349"/>
        <end position="368"/>
    </location>
</feature>
<dbReference type="InterPro" id="IPR036259">
    <property type="entry name" value="MFS_trans_sf"/>
</dbReference>
<reference evidence="9" key="1">
    <citation type="journal article" date="2017" name="Nat. Microbiol.">
        <title>Global analysis of biosynthetic gene clusters reveals vast potential of secondary metabolite production in Penicillium species.</title>
        <authorList>
            <person name="Nielsen J.C."/>
            <person name="Grijseels S."/>
            <person name="Prigent S."/>
            <person name="Ji B."/>
            <person name="Dainat J."/>
            <person name="Nielsen K.F."/>
            <person name="Frisvad J.C."/>
            <person name="Workman M."/>
            <person name="Nielsen J."/>
        </authorList>
    </citation>
    <scope>NUCLEOTIDE SEQUENCE [LARGE SCALE GENOMIC DNA]</scope>
    <source>
        <strain evidence="9">IBT 29525</strain>
    </source>
</reference>
<dbReference type="Proteomes" id="UP000191612">
    <property type="component" value="Unassembled WGS sequence"/>
</dbReference>
<feature type="transmembrane region" description="Helical" evidence="7">
    <location>
        <begin position="441"/>
        <end position="461"/>
    </location>
</feature>
<evidence type="ECO:0000256" key="5">
    <source>
        <dbReference type="ARBA" id="ARBA00023136"/>
    </source>
</evidence>
<keyword evidence="3 7" id="KW-0812">Transmembrane</keyword>
<keyword evidence="5 7" id="KW-0472">Membrane</keyword>
<dbReference type="InterPro" id="IPR050814">
    <property type="entry name" value="Myo-inositol_Transporter"/>
</dbReference>
<dbReference type="PANTHER" id="PTHR48020:SF18">
    <property type="entry name" value="ALPHA-GLUCOSIDE TRANSPORTER, PUTATIVE-RELATED"/>
    <property type="match status" value="1"/>
</dbReference>
<evidence type="ECO:0000256" key="4">
    <source>
        <dbReference type="ARBA" id="ARBA00022989"/>
    </source>
</evidence>
<feature type="transmembrane region" description="Helical" evidence="7">
    <location>
        <begin position="167"/>
        <end position="187"/>
    </location>
</feature>
<feature type="transmembrane region" description="Helical" evidence="7">
    <location>
        <begin position="103"/>
        <end position="122"/>
    </location>
</feature>
<feature type="transmembrane region" description="Helical" evidence="7">
    <location>
        <begin position="383"/>
        <end position="401"/>
    </location>
</feature>
<evidence type="ECO:0000313" key="9">
    <source>
        <dbReference type="Proteomes" id="UP000191612"/>
    </source>
</evidence>
<evidence type="ECO:0000256" key="1">
    <source>
        <dbReference type="ARBA" id="ARBA00004370"/>
    </source>
</evidence>
<proteinExistence type="predicted"/>
<feature type="transmembrane region" description="Helical" evidence="7">
    <location>
        <begin position="228"/>
        <end position="244"/>
    </location>
</feature>
<keyword evidence="4 7" id="KW-1133">Transmembrane helix</keyword>
<feature type="transmembrane region" description="Helical" evidence="7">
    <location>
        <begin position="413"/>
        <end position="429"/>
    </location>
</feature>
<evidence type="ECO:0008006" key="10">
    <source>
        <dbReference type="Google" id="ProtNLM"/>
    </source>
</evidence>
<dbReference type="GO" id="GO:0022857">
    <property type="term" value="F:transmembrane transporter activity"/>
    <property type="evidence" value="ECO:0007669"/>
    <property type="project" value="InterPro"/>
</dbReference>
<dbReference type="GO" id="GO:0016020">
    <property type="term" value="C:membrane"/>
    <property type="evidence" value="ECO:0007669"/>
    <property type="project" value="UniProtKB-SubCell"/>
</dbReference>
<feature type="transmembrane region" description="Helical" evidence="7">
    <location>
        <begin position="134"/>
        <end position="155"/>
    </location>
</feature>
<dbReference type="EMBL" id="MDYO01000001">
    <property type="protein sequence ID" value="OQE03592.1"/>
    <property type="molecule type" value="Genomic_DNA"/>
</dbReference>
<dbReference type="Gene3D" id="1.20.1250.20">
    <property type="entry name" value="MFS general substrate transporter like domains"/>
    <property type="match status" value="1"/>
</dbReference>
<evidence type="ECO:0000256" key="7">
    <source>
        <dbReference type="SAM" id="Phobius"/>
    </source>
</evidence>
<gene>
    <name evidence="8" type="ORF">PENSOL_c001G01436</name>
</gene>
<evidence type="ECO:0000313" key="8">
    <source>
        <dbReference type="EMBL" id="OQE03592.1"/>
    </source>
</evidence>
<evidence type="ECO:0000256" key="3">
    <source>
        <dbReference type="ARBA" id="ARBA00022692"/>
    </source>
</evidence>